<keyword evidence="3" id="KW-1185">Reference proteome</keyword>
<feature type="region of interest" description="Disordered" evidence="1">
    <location>
        <begin position="1"/>
        <end position="28"/>
    </location>
</feature>
<dbReference type="AlphaFoldDB" id="K3YBK2"/>
<feature type="compositionally biased region" description="Basic and acidic residues" evidence="1">
    <location>
        <begin position="8"/>
        <end position="20"/>
    </location>
</feature>
<proteinExistence type="predicted"/>
<dbReference type="HOGENOM" id="CLU_3017885_0_0_1"/>
<protein>
    <submittedName>
        <fullName evidence="2">Uncharacterized protein</fullName>
    </submittedName>
</protein>
<evidence type="ECO:0000256" key="1">
    <source>
        <dbReference type="SAM" id="MobiDB-lite"/>
    </source>
</evidence>
<accession>K3YBK2</accession>
<sequence length="56" mass="6610">MHMSKHQKQLEEGQGHRKSTELLVNKTRTMHKKNVQELLVRGTISEWLILDLEKNS</sequence>
<reference evidence="2" key="2">
    <citation type="submission" date="2018-08" db="UniProtKB">
        <authorList>
            <consortium name="EnsemblPlants"/>
        </authorList>
    </citation>
    <scope>IDENTIFICATION</scope>
    <source>
        <strain evidence="2">Yugu1</strain>
    </source>
</reference>
<name>K3YBK2_SETIT</name>
<dbReference type="EnsemblPlants" id="KQK99856">
    <property type="protein sequence ID" value="KQK99856"/>
    <property type="gene ID" value="SETIT_011596mg"/>
</dbReference>
<dbReference type="EMBL" id="AGNK02004577">
    <property type="status" value="NOT_ANNOTATED_CDS"/>
    <property type="molecule type" value="Genomic_DNA"/>
</dbReference>
<reference evidence="3" key="1">
    <citation type="journal article" date="2012" name="Nat. Biotechnol.">
        <title>Reference genome sequence of the model plant Setaria.</title>
        <authorList>
            <person name="Bennetzen J.L."/>
            <person name="Schmutz J."/>
            <person name="Wang H."/>
            <person name="Percifield R."/>
            <person name="Hawkins J."/>
            <person name="Pontaroli A.C."/>
            <person name="Estep M."/>
            <person name="Feng L."/>
            <person name="Vaughn J.N."/>
            <person name="Grimwood J."/>
            <person name="Jenkins J."/>
            <person name="Barry K."/>
            <person name="Lindquist E."/>
            <person name="Hellsten U."/>
            <person name="Deshpande S."/>
            <person name="Wang X."/>
            <person name="Wu X."/>
            <person name="Mitros T."/>
            <person name="Triplett J."/>
            <person name="Yang X."/>
            <person name="Ye C.Y."/>
            <person name="Mauro-Herrera M."/>
            <person name="Wang L."/>
            <person name="Li P."/>
            <person name="Sharma M."/>
            <person name="Sharma R."/>
            <person name="Ronald P.C."/>
            <person name="Panaud O."/>
            <person name="Kellogg E.A."/>
            <person name="Brutnell T.P."/>
            <person name="Doust A.N."/>
            <person name="Tuskan G.A."/>
            <person name="Rokhsar D."/>
            <person name="Devos K.M."/>
        </authorList>
    </citation>
    <scope>NUCLEOTIDE SEQUENCE [LARGE SCALE GENOMIC DNA]</scope>
    <source>
        <strain evidence="3">cv. Yugu1</strain>
    </source>
</reference>
<dbReference type="Gramene" id="KQK99856">
    <property type="protein sequence ID" value="KQK99856"/>
    <property type="gene ID" value="SETIT_011596mg"/>
</dbReference>
<dbReference type="Proteomes" id="UP000004995">
    <property type="component" value="Unassembled WGS sequence"/>
</dbReference>
<organism evidence="2 3">
    <name type="scientific">Setaria italica</name>
    <name type="common">Foxtail millet</name>
    <name type="synonym">Panicum italicum</name>
    <dbReference type="NCBI Taxonomy" id="4555"/>
    <lineage>
        <taxon>Eukaryota</taxon>
        <taxon>Viridiplantae</taxon>
        <taxon>Streptophyta</taxon>
        <taxon>Embryophyta</taxon>
        <taxon>Tracheophyta</taxon>
        <taxon>Spermatophyta</taxon>
        <taxon>Magnoliopsida</taxon>
        <taxon>Liliopsida</taxon>
        <taxon>Poales</taxon>
        <taxon>Poaceae</taxon>
        <taxon>PACMAD clade</taxon>
        <taxon>Panicoideae</taxon>
        <taxon>Panicodae</taxon>
        <taxon>Paniceae</taxon>
        <taxon>Cenchrinae</taxon>
        <taxon>Setaria</taxon>
    </lineage>
</organism>
<evidence type="ECO:0000313" key="2">
    <source>
        <dbReference type="EnsemblPlants" id="KQK99856"/>
    </source>
</evidence>
<dbReference type="InParanoid" id="K3YBK2"/>
<evidence type="ECO:0000313" key="3">
    <source>
        <dbReference type="Proteomes" id="UP000004995"/>
    </source>
</evidence>